<gene>
    <name evidence="1" type="ORF">AXF42_Ash013595</name>
</gene>
<protein>
    <submittedName>
        <fullName evidence="1">Uncharacterized protein</fullName>
    </submittedName>
</protein>
<dbReference type="Proteomes" id="UP000236161">
    <property type="component" value="Unassembled WGS sequence"/>
</dbReference>
<reference evidence="1 2" key="1">
    <citation type="journal article" date="2017" name="Nature">
        <title>The Apostasia genome and the evolution of orchids.</title>
        <authorList>
            <person name="Zhang G.Q."/>
            <person name="Liu K.W."/>
            <person name="Li Z."/>
            <person name="Lohaus R."/>
            <person name="Hsiao Y.Y."/>
            <person name="Niu S.C."/>
            <person name="Wang J.Y."/>
            <person name="Lin Y.C."/>
            <person name="Xu Q."/>
            <person name="Chen L.J."/>
            <person name="Yoshida K."/>
            <person name="Fujiwara S."/>
            <person name="Wang Z.W."/>
            <person name="Zhang Y.Q."/>
            <person name="Mitsuda N."/>
            <person name="Wang M."/>
            <person name="Liu G.H."/>
            <person name="Pecoraro L."/>
            <person name="Huang H.X."/>
            <person name="Xiao X.J."/>
            <person name="Lin M."/>
            <person name="Wu X.Y."/>
            <person name="Wu W.L."/>
            <person name="Chen Y.Y."/>
            <person name="Chang S.B."/>
            <person name="Sakamoto S."/>
            <person name="Ohme-Takagi M."/>
            <person name="Yagi M."/>
            <person name="Zeng S.J."/>
            <person name="Shen C.Y."/>
            <person name="Yeh C.M."/>
            <person name="Luo Y.B."/>
            <person name="Tsai W.C."/>
            <person name="Van de Peer Y."/>
            <person name="Liu Z.J."/>
        </authorList>
    </citation>
    <scope>NUCLEOTIDE SEQUENCE [LARGE SCALE GENOMIC DNA]</scope>
    <source>
        <strain evidence="2">cv. Shenzhen</strain>
        <tissue evidence="1">Stem</tissue>
    </source>
</reference>
<dbReference type="EMBL" id="KZ451968">
    <property type="protein sequence ID" value="PKA57407.1"/>
    <property type="molecule type" value="Genomic_DNA"/>
</dbReference>
<dbReference type="AlphaFoldDB" id="A0A2I0APC7"/>
<sequence length="131" mass="14708">MQNQAGIRSRPQKFTTAKNLVAGRRPNAKIKLDNPMEILIKQKKNMEIAGINYLTKQEIMQSYSDVNPTGKTEDLESREQACSVLQQPGDMDAEIGKQPKHAFNTLCGIPLRCRDRYTSHATGIVHPMQLA</sequence>
<name>A0A2I0APC7_9ASPA</name>
<evidence type="ECO:0000313" key="2">
    <source>
        <dbReference type="Proteomes" id="UP000236161"/>
    </source>
</evidence>
<evidence type="ECO:0000313" key="1">
    <source>
        <dbReference type="EMBL" id="PKA57407.1"/>
    </source>
</evidence>
<proteinExistence type="predicted"/>
<accession>A0A2I0APC7</accession>
<keyword evidence="2" id="KW-1185">Reference proteome</keyword>
<organism evidence="1 2">
    <name type="scientific">Apostasia shenzhenica</name>
    <dbReference type="NCBI Taxonomy" id="1088818"/>
    <lineage>
        <taxon>Eukaryota</taxon>
        <taxon>Viridiplantae</taxon>
        <taxon>Streptophyta</taxon>
        <taxon>Embryophyta</taxon>
        <taxon>Tracheophyta</taxon>
        <taxon>Spermatophyta</taxon>
        <taxon>Magnoliopsida</taxon>
        <taxon>Liliopsida</taxon>
        <taxon>Asparagales</taxon>
        <taxon>Orchidaceae</taxon>
        <taxon>Apostasioideae</taxon>
        <taxon>Apostasia</taxon>
    </lineage>
</organism>